<organism evidence="2 3">
    <name type="scientific">Rhizorhabdus dicambivorans</name>
    <dbReference type="NCBI Taxonomy" id="1850238"/>
    <lineage>
        <taxon>Bacteria</taxon>
        <taxon>Pseudomonadati</taxon>
        <taxon>Pseudomonadota</taxon>
        <taxon>Alphaproteobacteria</taxon>
        <taxon>Sphingomonadales</taxon>
        <taxon>Sphingomonadaceae</taxon>
        <taxon>Rhizorhabdus</taxon>
    </lineage>
</organism>
<dbReference type="Proteomes" id="UP000218934">
    <property type="component" value="Unassembled WGS sequence"/>
</dbReference>
<dbReference type="Gene3D" id="3.40.50.1820">
    <property type="entry name" value="alpha/beta hydrolase"/>
    <property type="match status" value="1"/>
</dbReference>
<comment type="caution">
    <text evidence="2">The sequence shown here is derived from an EMBL/GenBank/DDBJ whole genome shotgun (WGS) entry which is preliminary data.</text>
</comment>
<accession>A0A2A4FTB0</accession>
<evidence type="ECO:0000256" key="1">
    <source>
        <dbReference type="SAM" id="MobiDB-lite"/>
    </source>
</evidence>
<reference evidence="2 3" key="1">
    <citation type="submission" date="2017-09" db="EMBL/GenBank/DDBJ databases">
        <title>The Catabolism of 3,6-Dichlorosalicylic acid is Initiated by the Cytochrome P450 Monooxygenase DsmABC in Rhizorhabdus dicambivorans Ndbn-20.</title>
        <authorList>
            <person name="Na L."/>
        </authorList>
    </citation>
    <scope>NUCLEOTIDE SEQUENCE [LARGE SCALE GENOMIC DNA]</scope>
    <source>
        <strain evidence="2 3">Ndbn-20m</strain>
    </source>
</reference>
<dbReference type="KEGG" id="rdi:CMV14_14165"/>
<feature type="region of interest" description="Disordered" evidence="1">
    <location>
        <begin position="1"/>
        <end position="24"/>
    </location>
</feature>
<dbReference type="PANTHER" id="PTHR36837:SF4">
    <property type="entry name" value="BLR0908 PROTEIN"/>
    <property type="match status" value="1"/>
</dbReference>
<dbReference type="AlphaFoldDB" id="A0A2A4FTB0"/>
<name>A0A2A4FTB0_9SPHN</name>
<dbReference type="OrthoDB" id="9767934at2"/>
<dbReference type="InterPro" id="IPR029058">
    <property type="entry name" value="AB_hydrolase_fold"/>
</dbReference>
<dbReference type="PANTHER" id="PTHR36837">
    <property type="entry name" value="POLY(3-HYDROXYALKANOATE) POLYMERASE SUBUNIT PHAC"/>
    <property type="match status" value="1"/>
</dbReference>
<proteinExistence type="predicted"/>
<dbReference type="SUPFAM" id="SSF53474">
    <property type="entry name" value="alpha/beta-Hydrolases"/>
    <property type="match status" value="1"/>
</dbReference>
<evidence type="ECO:0000313" key="2">
    <source>
        <dbReference type="EMBL" id="PCE40631.1"/>
    </source>
</evidence>
<dbReference type="EMBL" id="NWUF01000025">
    <property type="protein sequence ID" value="PCE40631.1"/>
    <property type="molecule type" value="Genomic_DNA"/>
</dbReference>
<keyword evidence="2" id="KW-0378">Hydrolase</keyword>
<keyword evidence="3" id="KW-1185">Reference proteome</keyword>
<evidence type="ECO:0000313" key="3">
    <source>
        <dbReference type="Proteomes" id="UP000218934"/>
    </source>
</evidence>
<dbReference type="InterPro" id="IPR051321">
    <property type="entry name" value="PHA/PHB_synthase"/>
</dbReference>
<gene>
    <name evidence="2" type="ORF">COO09_19460</name>
</gene>
<dbReference type="GO" id="GO:0016787">
    <property type="term" value="F:hydrolase activity"/>
    <property type="evidence" value="ECO:0007669"/>
    <property type="project" value="UniProtKB-KW"/>
</dbReference>
<sequence>MSPHLPTSKDRSIAPNLSAPQHRPRPLPLFLEMLRNETAGDPARMRAALAGLKAYQGAPRPPRRAEMPVLARIGRVTLRRYGAGGRPVLFVPSLINGSEILDLSIENSMMCGLAARGLDPVLLDWGSPAPEERDTDVGGHVESYILPALDAVGGDAVLAGYCLGGTMSIAAATLRPPKALILVAAPWDFAGFSSQTRNDLLALWRAAEPLADRLGLLPAEVLQQIFWRIDPARTIAKFEHFAGKDPTSTEGQNYVAVEDWANDGPPMPVAAGRELMEHLMAGNRSGALDWKVGGRIVDPGGLSIPTLNILSTTDRITPAASAWAGGERIALAEGHVGMVVGRRAPGSLWNHISTWLSQLRDS</sequence>
<protein>
    <submittedName>
        <fullName evidence="2">Alpha/beta hydrolase</fullName>
    </submittedName>
</protein>